<gene>
    <name evidence="4" type="ORF">BU653_02160</name>
    <name evidence="3" type="ORF">RCF65_08580</name>
</gene>
<dbReference type="InterPro" id="IPR050400">
    <property type="entry name" value="Bact_Cytoskel_RodZ"/>
</dbReference>
<feature type="domain" description="HTH cro/C1-type" evidence="2">
    <location>
        <begin position="8"/>
        <end position="40"/>
    </location>
</feature>
<evidence type="ECO:0000313" key="4">
    <source>
        <dbReference type="EMBL" id="PTG16511.1"/>
    </source>
</evidence>
<dbReference type="Gene3D" id="1.10.260.40">
    <property type="entry name" value="lambda repressor-like DNA-binding domains"/>
    <property type="match status" value="1"/>
</dbReference>
<dbReference type="InterPro" id="IPR010982">
    <property type="entry name" value="Lambda_DNA-bd_dom_sf"/>
</dbReference>
<keyword evidence="1" id="KW-0472">Membrane</keyword>
<dbReference type="CDD" id="cd00093">
    <property type="entry name" value="HTH_XRE"/>
    <property type="match status" value="1"/>
</dbReference>
<evidence type="ECO:0000313" key="5">
    <source>
        <dbReference type="Proteomes" id="UP000242704"/>
    </source>
</evidence>
<keyword evidence="1" id="KW-1133">Transmembrane helix</keyword>
<proteinExistence type="predicted"/>
<dbReference type="Proteomes" id="UP000242704">
    <property type="component" value="Unassembled WGS sequence"/>
</dbReference>
<reference evidence="4" key="2">
    <citation type="submission" date="2018-03" db="EMBL/GenBank/DDBJ databases">
        <authorList>
            <person name="Naushad S."/>
        </authorList>
    </citation>
    <scope>NUCLEOTIDE SEQUENCE</scope>
    <source>
        <strain evidence="4">SNUC 505</strain>
    </source>
</reference>
<dbReference type="EMBL" id="JAVGJF010000058">
    <property type="protein sequence ID" value="MDQ7176041.1"/>
    <property type="molecule type" value="Genomic_DNA"/>
</dbReference>
<dbReference type="RefSeq" id="WP_105967275.1">
    <property type="nucleotide sequence ID" value="NZ_JAHCNX010000001.1"/>
</dbReference>
<dbReference type="Proteomes" id="UP001240157">
    <property type="component" value="Unassembled WGS sequence"/>
</dbReference>
<keyword evidence="1" id="KW-0812">Transmembrane</keyword>
<dbReference type="SUPFAM" id="SSF47413">
    <property type="entry name" value="lambda repressor-like DNA-binding domains"/>
    <property type="match status" value="1"/>
</dbReference>
<dbReference type="InterPro" id="IPR001387">
    <property type="entry name" value="Cro/C1-type_HTH"/>
</dbReference>
<dbReference type="PANTHER" id="PTHR34475">
    <property type="match status" value="1"/>
</dbReference>
<dbReference type="EMBL" id="PZBZ01000008">
    <property type="protein sequence ID" value="PTG16511.1"/>
    <property type="molecule type" value="Genomic_DNA"/>
</dbReference>
<reference evidence="3 6" key="3">
    <citation type="submission" date="2023-08" db="EMBL/GenBank/DDBJ databases">
        <title>Whole genome sequencing of Staphylococcus chromogenes NNSch 2386.</title>
        <authorList>
            <person name="Kropotov V.S."/>
            <person name="Boriskina E.V."/>
            <person name="Gordinskaya N.A."/>
            <person name="Shkurkina I.S."/>
            <person name="Kryazhev D.V."/>
            <person name="Alekseeva A.E."/>
            <person name="Makhova M.A."/>
        </authorList>
    </citation>
    <scope>NUCLEOTIDE SEQUENCE [LARGE SCALE GENOMIC DNA]</scope>
    <source>
        <strain evidence="3 6">NNSch 2386</strain>
    </source>
</reference>
<feature type="transmembrane region" description="Helical" evidence="1">
    <location>
        <begin position="108"/>
        <end position="130"/>
    </location>
</feature>
<evidence type="ECO:0000259" key="2">
    <source>
        <dbReference type="PROSITE" id="PS50943"/>
    </source>
</evidence>
<comment type="caution">
    <text evidence="4">The sequence shown here is derived from an EMBL/GenBank/DDBJ whole genome shotgun (WGS) entry which is preliminary data.</text>
</comment>
<accession>A0AAE5T1N3</accession>
<protein>
    <submittedName>
        <fullName evidence="3">Helix-turn-helix domain-containing protein</fullName>
    </submittedName>
    <submittedName>
        <fullName evidence="4">Transcriptional regulator</fullName>
    </submittedName>
</protein>
<sequence length="131" mass="14881">MKHIGKVLQGRRERMGLTLSELEKRTHIQRETLIHLENNNFEALNQPEYAKGFIQKYAHAVNMDAKALMADHEDELPSSYNHAQALLNQLHQNPDAYTLTTSTKEPKYLLALIAGTVFVTSVLWAILSLVL</sequence>
<evidence type="ECO:0000256" key="1">
    <source>
        <dbReference type="SAM" id="Phobius"/>
    </source>
</evidence>
<organism evidence="4 5">
    <name type="scientific">Staphylococcus chromogenes</name>
    <name type="common">Staphylococcus hyicus subsp. chromogenes</name>
    <dbReference type="NCBI Taxonomy" id="46126"/>
    <lineage>
        <taxon>Bacteria</taxon>
        <taxon>Bacillati</taxon>
        <taxon>Bacillota</taxon>
        <taxon>Bacilli</taxon>
        <taxon>Bacillales</taxon>
        <taxon>Staphylococcaceae</taxon>
        <taxon>Staphylococcus</taxon>
    </lineage>
</organism>
<dbReference type="PANTHER" id="PTHR34475:SF1">
    <property type="entry name" value="CYTOSKELETON PROTEIN RODZ"/>
    <property type="match status" value="1"/>
</dbReference>
<dbReference type="Pfam" id="PF13413">
    <property type="entry name" value="HTH_25"/>
    <property type="match status" value="1"/>
</dbReference>
<evidence type="ECO:0000313" key="6">
    <source>
        <dbReference type="Proteomes" id="UP001240157"/>
    </source>
</evidence>
<dbReference type="PROSITE" id="PS50943">
    <property type="entry name" value="HTH_CROC1"/>
    <property type="match status" value="1"/>
</dbReference>
<dbReference type="AlphaFoldDB" id="A0AAE5T1N3"/>
<dbReference type="GO" id="GO:0003677">
    <property type="term" value="F:DNA binding"/>
    <property type="evidence" value="ECO:0007669"/>
    <property type="project" value="InterPro"/>
</dbReference>
<reference evidence="4 5" key="1">
    <citation type="journal article" date="2016" name="Front. Microbiol.">
        <title>Comprehensive Phylogenetic Analysis of Bovine Non-aureus Staphylococci Species Based on Whole-Genome Sequencing.</title>
        <authorList>
            <person name="Naushad S."/>
            <person name="Barkema H.W."/>
            <person name="Luby C."/>
            <person name="Condas L.A."/>
            <person name="Nobrega D.B."/>
            <person name="Carson D.A."/>
            <person name="De Buck J."/>
        </authorList>
    </citation>
    <scope>NUCLEOTIDE SEQUENCE [LARGE SCALE GENOMIC DNA]</scope>
    <source>
        <strain evidence="4 5">SNUC 505</strain>
    </source>
</reference>
<name>A0AAE5T1N3_STACR</name>
<evidence type="ECO:0000313" key="3">
    <source>
        <dbReference type="EMBL" id="MDQ7176041.1"/>
    </source>
</evidence>